<sequence length="579" mass="67865">MSNKQNKNNSNKFQIYQKCEDSRKYNNFKEYGLSFLTRLKDLLCNILIYIIKVFLNLFISLFNYITTVRLDDNTVYYPCYDLRKFYPHNPGSIRIYSVKNKLQEVGFAFEYRGIYYFSTGFFNLDDIIEINGNKLNLYQISYTFLCSEKVHNLVDIKGEKIFLISPYMPPIMGKCILNSPYIYAWFPIQPAYYKFIGLPIVNELGQLVSIYDNFKIIGDSTYNILGELSIWKFNHTILNENKLKDILKLQISRSIFYLESLSGIKDDKLILFKITNNFKNLGYIFFYKEVYYSFDTFLDLNGYLQFKLDDNNEIQFSKIFRHLYCSSKHNFYTPILGEIVNVLKPKELLKSISGIVIKDDDGIWVEFNQGEYPEMEYFGLPLINNFGQIVGVYGDFKVSNKTKKYPYRIFLGGPLIYKDYLVHTSLNFFSKSYIVHPININQFEQLIETSLQKNELFSRVIFSVGSSHIAKLLEELVLSYIKVDNKYETKYCIITDNQPLSIIKNKTLIVALTDWITSTSIRSNSKFPYEDNKSLLILCKSNATLMSQELLENYYNNASKSTRGTFLKVSLELDNIYNK</sequence>
<evidence type="ECO:0000313" key="2">
    <source>
        <dbReference type="EMBL" id="OII73493.1"/>
    </source>
</evidence>
<keyword evidence="1" id="KW-0812">Transmembrane</keyword>
<dbReference type="AlphaFoldDB" id="A0A1J4MKV7"/>
<evidence type="ECO:0000256" key="1">
    <source>
        <dbReference type="SAM" id="Phobius"/>
    </source>
</evidence>
<keyword evidence="1" id="KW-0472">Membrane</keyword>
<dbReference type="Proteomes" id="UP000186804">
    <property type="component" value="Unassembled WGS sequence"/>
</dbReference>
<keyword evidence="1" id="KW-1133">Transmembrane helix</keyword>
<comment type="caution">
    <text evidence="2">The sequence shown here is derived from an EMBL/GenBank/DDBJ whole genome shotgun (WGS) entry which is preliminary data.</text>
</comment>
<organism evidence="2 3">
    <name type="scientific">Cryptosporidium andersoni</name>
    <dbReference type="NCBI Taxonomy" id="117008"/>
    <lineage>
        <taxon>Eukaryota</taxon>
        <taxon>Sar</taxon>
        <taxon>Alveolata</taxon>
        <taxon>Apicomplexa</taxon>
        <taxon>Conoidasida</taxon>
        <taxon>Coccidia</taxon>
        <taxon>Eucoccidiorida</taxon>
        <taxon>Eimeriorina</taxon>
        <taxon>Cryptosporidiidae</taxon>
        <taxon>Cryptosporidium</taxon>
    </lineage>
</organism>
<feature type="transmembrane region" description="Helical" evidence="1">
    <location>
        <begin position="42"/>
        <end position="65"/>
    </location>
</feature>
<evidence type="ECO:0000313" key="3">
    <source>
        <dbReference type="Proteomes" id="UP000186804"/>
    </source>
</evidence>
<dbReference type="EMBL" id="LRBS01000102">
    <property type="protein sequence ID" value="OII73493.1"/>
    <property type="molecule type" value="Genomic_DNA"/>
</dbReference>
<reference evidence="2 3" key="1">
    <citation type="submission" date="2016-10" db="EMBL/GenBank/DDBJ databases">
        <title>Reductive evolution of mitochondrial metabolism and differential evolution of invasion-related proteins in Cryptosporidium.</title>
        <authorList>
            <person name="Liu S."/>
            <person name="Roellig D.M."/>
            <person name="Guo Y."/>
            <person name="Li N."/>
            <person name="Frace M.A."/>
            <person name="Tang K."/>
            <person name="Zhang L."/>
            <person name="Feng Y."/>
            <person name="Xiao L."/>
        </authorList>
    </citation>
    <scope>NUCLEOTIDE SEQUENCE [LARGE SCALE GENOMIC DNA]</scope>
    <source>
        <strain evidence="2">30847</strain>
    </source>
</reference>
<gene>
    <name evidence="2" type="ORF">cand_003180</name>
</gene>
<dbReference type="VEuPathDB" id="CryptoDB:cand_003180"/>
<protein>
    <submittedName>
        <fullName evidence="2">Uncharacterized protein</fullName>
    </submittedName>
</protein>
<dbReference type="RefSeq" id="XP_067067149.1">
    <property type="nucleotide sequence ID" value="XM_067210564.1"/>
</dbReference>
<accession>A0A1J4MKV7</accession>
<dbReference type="OrthoDB" id="338405at2759"/>
<dbReference type="GeneID" id="92364503"/>
<proteinExistence type="predicted"/>
<keyword evidence="3" id="KW-1185">Reference proteome</keyword>
<name>A0A1J4MKV7_9CRYT</name>